<organism evidence="1 2">
    <name type="scientific">Nepenthes gracilis</name>
    <name type="common">Slender pitcher plant</name>
    <dbReference type="NCBI Taxonomy" id="150966"/>
    <lineage>
        <taxon>Eukaryota</taxon>
        <taxon>Viridiplantae</taxon>
        <taxon>Streptophyta</taxon>
        <taxon>Embryophyta</taxon>
        <taxon>Tracheophyta</taxon>
        <taxon>Spermatophyta</taxon>
        <taxon>Magnoliopsida</taxon>
        <taxon>eudicotyledons</taxon>
        <taxon>Gunneridae</taxon>
        <taxon>Pentapetalae</taxon>
        <taxon>Caryophyllales</taxon>
        <taxon>Nepenthaceae</taxon>
        <taxon>Nepenthes</taxon>
    </lineage>
</organism>
<name>A0AAD3S884_NEPGR</name>
<gene>
    <name evidence="1" type="ORF">Nepgr_007971</name>
</gene>
<dbReference type="Proteomes" id="UP001279734">
    <property type="component" value="Unassembled WGS sequence"/>
</dbReference>
<reference evidence="1" key="1">
    <citation type="submission" date="2023-05" db="EMBL/GenBank/DDBJ databases">
        <title>Nepenthes gracilis genome sequencing.</title>
        <authorList>
            <person name="Fukushima K."/>
        </authorList>
    </citation>
    <scope>NUCLEOTIDE SEQUENCE</scope>
    <source>
        <strain evidence="1">SING2019-196</strain>
    </source>
</reference>
<dbReference type="AlphaFoldDB" id="A0AAD3S884"/>
<protein>
    <submittedName>
        <fullName evidence="1">Uncharacterized protein</fullName>
    </submittedName>
</protein>
<accession>A0AAD3S884</accession>
<evidence type="ECO:0000313" key="1">
    <source>
        <dbReference type="EMBL" id="GMH06131.1"/>
    </source>
</evidence>
<proteinExistence type="predicted"/>
<evidence type="ECO:0000313" key="2">
    <source>
        <dbReference type="Proteomes" id="UP001279734"/>
    </source>
</evidence>
<sequence length="146" mass="15676">MESLTSPIVGDGQLVGVTDQLQPAAEFLCDSDLKPLSLKLADVVAVCLSAVVSSKDAIIDHNGSSCRGEGEVHDVDVPNLEDASNVVDLLGGNGIHMPRAATGLAKCKSFLIWFVTNRWNNVWFEIAKDCALRSFISLLNTEEICC</sequence>
<dbReference type="EMBL" id="BSYO01000006">
    <property type="protein sequence ID" value="GMH06131.1"/>
    <property type="molecule type" value="Genomic_DNA"/>
</dbReference>
<comment type="caution">
    <text evidence="1">The sequence shown here is derived from an EMBL/GenBank/DDBJ whole genome shotgun (WGS) entry which is preliminary data.</text>
</comment>
<keyword evidence="2" id="KW-1185">Reference proteome</keyword>